<gene>
    <name evidence="4" type="ORF">DENOEST_2034</name>
</gene>
<dbReference type="KEGG" id="doe:DENOEST_2034"/>
<evidence type="ECO:0000256" key="2">
    <source>
        <dbReference type="ARBA" id="ARBA00023125"/>
    </source>
</evidence>
<dbReference type="SUPFAM" id="SSF46689">
    <property type="entry name" value="Homeodomain-like"/>
    <property type="match status" value="1"/>
</dbReference>
<sequence>MSQNSAPPRTRKPRTGGKGSGKSPAAVAGRPPSAPRKKPIQKRGEFTVTSIIDAAREILLKQGVEAVTTRRVAERAGVAVGTLYQYFPNRDAILMQLAHRIMSEESSDARPQLFNLYHQSLREFMGALYERTVIIERKLLGLGTDFHQRFARYLQLGSHTETQSMGEAPNSEQLIAAMSKVLRDHPMEATETDQELAAFMIVRGVRNMMATVVEERPDLMNSPSLTPMLIRVVMAIAAGESPPQEEDNPSQPD</sequence>
<keyword evidence="2" id="KW-0238">DNA-binding</keyword>
<dbReference type="RefSeq" id="WP_145769185.1">
    <property type="nucleotide sequence ID" value="NZ_LR778301.1"/>
</dbReference>
<dbReference type="InterPro" id="IPR050109">
    <property type="entry name" value="HTH-type_TetR-like_transc_reg"/>
</dbReference>
<dbReference type="GO" id="GO:0000976">
    <property type="term" value="F:transcription cis-regulatory region binding"/>
    <property type="evidence" value="ECO:0007669"/>
    <property type="project" value="TreeGrafter"/>
</dbReference>
<keyword evidence="1" id="KW-0805">Transcription regulation</keyword>
<dbReference type="Proteomes" id="UP000515733">
    <property type="component" value="Chromosome"/>
</dbReference>
<dbReference type="PANTHER" id="PTHR30055">
    <property type="entry name" value="HTH-TYPE TRANSCRIPTIONAL REGULATOR RUTR"/>
    <property type="match status" value="1"/>
</dbReference>
<dbReference type="OrthoDB" id="9816320at2"/>
<dbReference type="AlphaFoldDB" id="A0A6S6XYG5"/>
<protein>
    <submittedName>
        <fullName evidence="4">Putative Transcriptional regulator, TetR family protein</fullName>
    </submittedName>
</protein>
<dbReference type="PRINTS" id="PR00455">
    <property type="entry name" value="HTHTETR"/>
</dbReference>
<evidence type="ECO:0000313" key="4">
    <source>
        <dbReference type="EMBL" id="CAB1369199.1"/>
    </source>
</evidence>
<name>A0A6S6XYG5_9PROT</name>
<accession>A0A6S6XYG5</accession>
<evidence type="ECO:0000256" key="3">
    <source>
        <dbReference type="ARBA" id="ARBA00023163"/>
    </source>
</evidence>
<evidence type="ECO:0000256" key="1">
    <source>
        <dbReference type="ARBA" id="ARBA00023015"/>
    </source>
</evidence>
<organism evidence="4 5">
    <name type="scientific">Denitratisoma oestradiolicum</name>
    <dbReference type="NCBI Taxonomy" id="311182"/>
    <lineage>
        <taxon>Bacteria</taxon>
        <taxon>Pseudomonadati</taxon>
        <taxon>Pseudomonadota</taxon>
        <taxon>Betaproteobacteria</taxon>
        <taxon>Nitrosomonadales</taxon>
        <taxon>Sterolibacteriaceae</taxon>
        <taxon>Denitratisoma</taxon>
    </lineage>
</organism>
<keyword evidence="5" id="KW-1185">Reference proteome</keyword>
<dbReference type="InterPro" id="IPR001647">
    <property type="entry name" value="HTH_TetR"/>
</dbReference>
<dbReference type="EMBL" id="LR778301">
    <property type="protein sequence ID" value="CAB1369199.1"/>
    <property type="molecule type" value="Genomic_DNA"/>
</dbReference>
<dbReference type="Gene3D" id="1.10.357.10">
    <property type="entry name" value="Tetracycline Repressor, domain 2"/>
    <property type="match status" value="1"/>
</dbReference>
<reference evidence="4 5" key="1">
    <citation type="submission" date="2020-03" db="EMBL/GenBank/DDBJ databases">
        <authorList>
            <consortium name="Genoscope - CEA"/>
            <person name="William W."/>
        </authorList>
    </citation>
    <scope>NUCLEOTIDE SEQUENCE [LARGE SCALE GENOMIC DNA]</scope>
    <source>
        <strain evidence="5">DSM 16959</strain>
    </source>
</reference>
<dbReference type="GO" id="GO:0003700">
    <property type="term" value="F:DNA-binding transcription factor activity"/>
    <property type="evidence" value="ECO:0007669"/>
    <property type="project" value="TreeGrafter"/>
</dbReference>
<proteinExistence type="predicted"/>
<keyword evidence="3" id="KW-0804">Transcription</keyword>
<evidence type="ECO:0000313" key="5">
    <source>
        <dbReference type="Proteomes" id="UP000515733"/>
    </source>
</evidence>
<dbReference type="PROSITE" id="PS50977">
    <property type="entry name" value="HTH_TETR_2"/>
    <property type="match status" value="1"/>
</dbReference>
<dbReference type="Pfam" id="PF00440">
    <property type="entry name" value="TetR_N"/>
    <property type="match status" value="1"/>
</dbReference>
<dbReference type="PANTHER" id="PTHR30055:SF234">
    <property type="entry name" value="HTH-TYPE TRANSCRIPTIONAL REGULATOR BETI"/>
    <property type="match status" value="1"/>
</dbReference>
<dbReference type="InterPro" id="IPR009057">
    <property type="entry name" value="Homeodomain-like_sf"/>
</dbReference>